<dbReference type="Pfam" id="PF24681">
    <property type="entry name" value="Kelch_KLHDC2_KLHL20_DRC7"/>
    <property type="match status" value="1"/>
</dbReference>
<gene>
    <name evidence="3" type="ORF">HGP29_04300</name>
</gene>
<evidence type="ECO:0000256" key="2">
    <source>
        <dbReference type="ARBA" id="ARBA00022737"/>
    </source>
</evidence>
<dbReference type="PROSITE" id="PS51257">
    <property type="entry name" value="PROKAR_LIPOPROTEIN"/>
    <property type="match status" value="1"/>
</dbReference>
<dbReference type="InterPro" id="IPR015915">
    <property type="entry name" value="Kelch-typ_b-propeller"/>
</dbReference>
<protein>
    <recommendedName>
        <fullName evidence="5">Kelch motif-containing protein</fullName>
    </recommendedName>
</protein>
<reference evidence="3 4" key="1">
    <citation type="submission" date="2020-04" db="EMBL/GenBank/DDBJ databases">
        <title>Flammeovirga sp. SR4, a novel species isolated from seawater.</title>
        <authorList>
            <person name="Wang X."/>
        </authorList>
    </citation>
    <scope>NUCLEOTIDE SEQUENCE [LARGE SCALE GENOMIC DNA]</scope>
    <source>
        <strain evidence="3 4">SR4</strain>
    </source>
</reference>
<keyword evidence="1" id="KW-0880">Kelch repeat</keyword>
<dbReference type="EMBL" id="JABAIL010000001">
    <property type="protein sequence ID" value="NLR90411.1"/>
    <property type="molecule type" value="Genomic_DNA"/>
</dbReference>
<sequence>MKLSSSKYRFFLCFVGVLLQSCISANFREYENATVRFIRSTPLPQPRAYMGYCSNGTSTFVIGGENKSGENFDNILLFNIDREIWSELTPIHIRAEKNINATTVNGSMFLLNGNESKHDENIDDIDINVREVNFNAQIPFLKDVSVNPQPLYKSGLAVSKNIIYAFGGMLDEDTYSNTLYSFNPENSTWKQLASMPKQMITYGATVDGKIYTFGGRNEKAVDDIFMYNIKVNRWVKVGKLPEPIVDAAVTQYRHYIILFSNEQIFIYDTLKGSLKRYQTNIGKLRGMGATISKDKLVIFGGIKQNSSGKEQYSSTVFVLGIDKLLN</sequence>
<organism evidence="3 4">
    <name type="scientific">Flammeovirga agarivorans</name>
    <dbReference type="NCBI Taxonomy" id="2726742"/>
    <lineage>
        <taxon>Bacteria</taxon>
        <taxon>Pseudomonadati</taxon>
        <taxon>Bacteroidota</taxon>
        <taxon>Cytophagia</taxon>
        <taxon>Cytophagales</taxon>
        <taxon>Flammeovirgaceae</taxon>
        <taxon>Flammeovirga</taxon>
    </lineage>
</organism>
<dbReference type="RefSeq" id="WP_168881112.1">
    <property type="nucleotide sequence ID" value="NZ_JABAIL010000001.1"/>
</dbReference>
<comment type="caution">
    <text evidence="3">The sequence shown here is derived from an EMBL/GenBank/DDBJ whole genome shotgun (WGS) entry which is preliminary data.</text>
</comment>
<dbReference type="SUPFAM" id="SSF117281">
    <property type="entry name" value="Kelch motif"/>
    <property type="match status" value="2"/>
</dbReference>
<keyword evidence="4" id="KW-1185">Reference proteome</keyword>
<proteinExistence type="predicted"/>
<name>A0A7X8SHQ8_9BACT</name>
<dbReference type="SMART" id="SM00612">
    <property type="entry name" value="Kelch"/>
    <property type="match status" value="3"/>
</dbReference>
<dbReference type="AlphaFoldDB" id="A0A7X8SHQ8"/>
<evidence type="ECO:0008006" key="5">
    <source>
        <dbReference type="Google" id="ProtNLM"/>
    </source>
</evidence>
<evidence type="ECO:0000313" key="4">
    <source>
        <dbReference type="Proteomes" id="UP000585050"/>
    </source>
</evidence>
<accession>A0A7X8SHQ8</accession>
<dbReference type="Gene3D" id="2.120.10.80">
    <property type="entry name" value="Kelch-type beta propeller"/>
    <property type="match status" value="2"/>
</dbReference>
<dbReference type="InterPro" id="IPR051746">
    <property type="entry name" value="Kelch_domain_containing_8"/>
</dbReference>
<keyword evidence="2" id="KW-0677">Repeat</keyword>
<dbReference type="PANTHER" id="PTHR46260:SF3">
    <property type="entry name" value="RING-TYPE DOMAIN-CONTAINING PROTEIN"/>
    <property type="match status" value="1"/>
</dbReference>
<dbReference type="PANTHER" id="PTHR46260">
    <property type="entry name" value="RING-TYPE DOMAIN-CONTAINING PROTEIN"/>
    <property type="match status" value="1"/>
</dbReference>
<evidence type="ECO:0000256" key="1">
    <source>
        <dbReference type="ARBA" id="ARBA00022441"/>
    </source>
</evidence>
<dbReference type="InterPro" id="IPR006652">
    <property type="entry name" value="Kelch_1"/>
</dbReference>
<dbReference type="Proteomes" id="UP000585050">
    <property type="component" value="Unassembled WGS sequence"/>
</dbReference>
<evidence type="ECO:0000313" key="3">
    <source>
        <dbReference type="EMBL" id="NLR90411.1"/>
    </source>
</evidence>